<comment type="caution">
    <text evidence="1">The sequence shown here is derived from an EMBL/GenBank/DDBJ whole genome shotgun (WGS) entry which is preliminary data.</text>
</comment>
<dbReference type="AlphaFoldDB" id="A0A9W9F429"/>
<sequence>MAITELIFPTIKPIKEVVDEVEENWPILSKALVHPNPGLLSAFRGWVISENDKDVREQCREVLIFEWVEEASFYSFITSDQFSSFVGMIKPYIQGPPTLQLYNTDLSPKNVAGAPVLEIIRLTISDSEKVKEAQESWKVFSEEGGPAVVSGHSLNLEGNVVVGMLGWASTEARETGTKDKTFQTALESLSVLGELSRIIVEVAPMELSAL</sequence>
<reference evidence="1" key="1">
    <citation type="submission" date="2022-11" db="EMBL/GenBank/DDBJ databases">
        <authorList>
            <person name="Petersen C."/>
        </authorList>
    </citation>
    <scope>NUCLEOTIDE SEQUENCE</scope>
    <source>
        <strain evidence="1">IBT 30069</strain>
    </source>
</reference>
<dbReference type="OrthoDB" id="4425169at2759"/>
<gene>
    <name evidence="1" type="ORF">N7456_009062</name>
</gene>
<dbReference type="EMBL" id="JAPQKH010000006">
    <property type="protein sequence ID" value="KAJ5093201.1"/>
    <property type="molecule type" value="Genomic_DNA"/>
</dbReference>
<organism evidence="1 2">
    <name type="scientific">Penicillium angulare</name>
    <dbReference type="NCBI Taxonomy" id="116970"/>
    <lineage>
        <taxon>Eukaryota</taxon>
        <taxon>Fungi</taxon>
        <taxon>Dikarya</taxon>
        <taxon>Ascomycota</taxon>
        <taxon>Pezizomycotina</taxon>
        <taxon>Eurotiomycetes</taxon>
        <taxon>Eurotiomycetidae</taxon>
        <taxon>Eurotiales</taxon>
        <taxon>Aspergillaceae</taxon>
        <taxon>Penicillium</taxon>
    </lineage>
</organism>
<name>A0A9W9F429_9EURO</name>
<evidence type="ECO:0000313" key="2">
    <source>
        <dbReference type="Proteomes" id="UP001149165"/>
    </source>
</evidence>
<protein>
    <recommendedName>
        <fullName evidence="3">ABM domain-containing protein</fullName>
    </recommendedName>
</protein>
<reference evidence="1" key="2">
    <citation type="journal article" date="2023" name="IMA Fungus">
        <title>Comparative genomic study of the Penicillium genus elucidates a diverse pangenome and 15 lateral gene transfer events.</title>
        <authorList>
            <person name="Petersen C."/>
            <person name="Sorensen T."/>
            <person name="Nielsen M.R."/>
            <person name="Sondergaard T.E."/>
            <person name="Sorensen J.L."/>
            <person name="Fitzpatrick D.A."/>
            <person name="Frisvad J.C."/>
            <person name="Nielsen K.L."/>
        </authorList>
    </citation>
    <scope>NUCLEOTIDE SEQUENCE</scope>
    <source>
        <strain evidence="1">IBT 30069</strain>
    </source>
</reference>
<evidence type="ECO:0008006" key="3">
    <source>
        <dbReference type="Google" id="ProtNLM"/>
    </source>
</evidence>
<dbReference type="Proteomes" id="UP001149165">
    <property type="component" value="Unassembled WGS sequence"/>
</dbReference>
<proteinExistence type="predicted"/>
<accession>A0A9W9F429</accession>
<keyword evidence="2" id="KW-1185">Reference proteome</keyword>
<evidence type="ECO:0000313" key="1">
    <source>
        <dbReference type="EMBL" id="KAJ5093201.1"/>
    </source>
</evidence>